<dbReference type="OrthoDB" id="758145at2"/>
<dbReference type="InterPro" id="IPR018490">
    <property type="entry name" value="cNMP-bd_dom_sf"/>
</dbReference>
<name>A0A2T7BIS5_9BACT</name>
<dbReference type="SUPFAM" id="SSF51206">
    <property type="entry name" value="cAMP-binding domain-like"/>
    <property type="match status" value="1"/>
</dbReference>
<dbReference type="Gene3D" id="2.60.120.10">
    <property type="entry name" value="Jelly Rolls"/>
    <property type="match status" value="1"/>
</dbReference>
<dbReference type="CDD" id="cd00038">
    <property type="entry name" value="CAP_ED"/>
    <property type="match status" value="1"/>
</dbReference>
<organism evidence="2 3">
    <name type="scientific">Chitinophaga parva</name>
    <dbReference type="NCBI Taxonomy" id="2169414"/>
    <lineage>
        <taxon>Bacteria</taxon>
        <taxon>Pseudomonadati</taxon>
        <taxon>Bacteroidota</taxon>
        <taxon>Chitinophagia</taxon>
        <taxon>Chitinophagales</taxon>
        <taxon>Chitinophagaceae</taxon>
        <taxon>Chitinophaga</taxon>
    </lineage>
</organism>
<reference evidence="2 3" key="1">
    <citation type="submission" date="2018-04" db="EMBL/GenBank/DDBJ databases">
        <title>Chitinophaga fuyangensis sp. nov., isolated from soil in a chemical factory.</title>
        <authorList>
            <person name="Chen K."/>
        </authorList>
    </citation>
    <scope>NUCLEOTIDE SEQUENCE [LARGE SCALE GENOMIC DNA]</scope>
    <source>
        <strain evidence="2 3">LY-1</strain>
    </source>
</reference>
<sequence length="192" mass="21672">MTHPLLDYLSLHHPLPEADAERIAAIAEPRSYREGEVLSPQDHICRQLFFVVKGVARITMTQADGQTAILFFVRENKFCTILKSFLNQTAAQEGIEAACDMEVLVLQREALYTLYKELPYLQTLINQITQQTLLDKITLQSGSSGLDAAGRYRYFLQHMPDVATRVSLTDIAAYLGITPQSLSRIRKQFKAP</sequence>
<evidence type="ECO:0000313" key="3">
    <source>
        <dbReference type="Proteomes" id="UP000244450"/>
    </source>
</evidence>
<dbReference type="Proteomes" id="UP000244450">
    <property type="component" value="Unassembled WGS sequence"/>
</dbReference>
<evidence type="ECO:0000259" key="1">
    <source>
        <dbReference type="PROSITE" id="PS50042"/>
    </source>
</evidence>
<accession>A0A2T7BIS5</accession>
<dbReference type="Pfam" id="PF00027">
    <property type="entry name" value="cNMP_binding"/>
    <property type="match status" value="1"/>
</dbReference>
<feature type="domain" description="Cyclic nucleotide-binding" evidence="1">
    <location>
        <begin position="11"/>
        <end position="114"/>
    </location>
</feature>
<dbReference type="InterPro" id="IPR014710">
    <property type="entry name" value="RmlC-like_jellyroll"/>
</dbReference>
<dbReference type="EMBL" id="QCYK01000002">
    <property type="protein sequence ID" value="PUZ26187.1"/>
    <property type="molecule type" value="Genomic_DNA"/>
</dbReference>
<comment type="caution">
    <text evidence="2">The sequence shown here is derived from an EMBL/GenBank/DDBJ whole genome shotgun (WGS) entry which is preliminary data.</text>
</comment>
<proteinExistence type="predicted"/>
<dbReference type="AlphaFoldDB" id="A0A2T7BIS5"/>
<dbReference type="PROSITE" id="PS50042">
    <property type="entry name" value="CNMP_BINDING_3"/>
    <property type="match status" value="1"/>
</dbReference>
<gene>
    <name evidence="2" type="ORF">DCC81_18305</name>
</gene>
<evidence type="ECO:0000313" key="2">
    <source>
        <dbReference type="EMBL" id="PUZ26187.1"/>
    </source>
</evidence>
<protein>
    <submittedName>
        <fullName evidence="2">Crp/Fnr family transcriptional regulator</fullName>
    </submittedName>
</protein>
<dbReference type="RefSeq" id="WP_108688025.1">
    <property type="nucleotide sequence ID" value="NZ_QCYK01000002.1"/>
</dbReference>
<keyword evidence="3" id="KW-1185">Reference proteome</keyword>
<dbReference type="InterPro" id="IPR000595">
    <property type="entry name" value="cNMP-bd_dom"/>
</dbReference>